<dbReference type="InterPro" id="IPR036390">
    <property type="entry name" value="WH_DNA-bd_sf"/>
</dbReference>
<evidence type="ECO:0000256" key="2">
    <source>
        <dbReference type="ARBA" id="ARBA00023125"/>
    </source>
</evidence>
<reference evidence="5 6" key="1">
    <citation type="submission" date="2019-06" db="EMBL/GenBank/DDBJ databases">
        <title>Sequencing the genomes of 1000 actinobacteria strains.</title>
        <authorList>
            <person name="Klenk H.-P."/>
        </authorList>
    </citation>
    <scope>NUCLEOTIDE SEQUENCE [LARGE SCALE GENOMIC DNA]</scope>
    <source>
        <strain evidence="5 6">DSM 103495</strain>
    </source>
</reference>
<dbReference type="PROSITE" id="PS00894">
    <property type="entry name" value="HTH_DEOR_1"/>
    <property type="match status" value="1"/>
</dbReference>
<accession>A0A543FIB5</accession>
<name>A0A543FIB5_9NOCA</name>
<dbReference type="InterPro" id="IPR013196">
    <property type="entry name" value="HTH_11"/>
</dbReference>
<evidence type="ECO:0000256" key="1">
    <source>
        <dbReference type="ARBA" id="ARBA00023015"/>
    </source>
</evidence>
<dbReference type="Pfam" id="PF08279">
    <property type="entry name" value="HTH_11"/>
    <property type="match status" value="1"/>
</dbReference>
<dbReference type="Pfam" id="PF13280">
    <property type="entry name" value="WYL"/>
    <property type="match status" value="1"/>
</dbReference>
<dbReference type="GO" id="GO:0003700">
    <property type="term" value="F:DNA-binding transcription factor activity"/>
    <property type="evidence" value="ECO:0007669"/>
    <property type="project" value="InterPro"/>
</dbReference>
<dbReference type="InterPro" id="IPR057727">
    <property type="entry name" value="WCX_dom"/>
</dbReference>
<dbReference type="Gene3D" id="1.10.10.10">
    <property type="entry name" value="Winged helix-like DNA-binding domain superfamily/Winged helix DNA-binding domain"/>
    <property type="match status" value="1"/>
</dbReference>
<organism evidence="5 6">
    <name type="scientific">Nocardia bhagyanarayanae</name>
    <dbReference type="NCBI Taxonomy" id="1215925"/>
    <lineage>
        <taxon>Bacteria</taxon>
        <taxon>Bacillati</taxon>
        <taxon>Actinomycetota</taxon>
        <taxon>Actinomycetes</taxon>
        <taxon>Mycobacteriales</taxon>
        <taxon>Nocardiaceae</taxon>
        <taxon>Nocardia</taxon>
    </lineage>
</organism>
<dbReference type="GO" id="GO:0003677">
    <property type="term" value="F:DNA binding"/>
    <property type="evidence" value="ECO:0007669"/>
    <property type="project" value="UniProtKB-KW"/>
</dbReference>
<dbReference type="Proteomes" id="UP000316331">
    <property type="component" value="Unassembled WGS sequence"/>
</dbReference>
<evidence type="ECO:0000259" key="4">
    <source>
        <dbReference type="PROSITE" id="PS51000"/>
    </source>
</evidence>
<dbReference type="PANTHER" id="PTHR34580">
    <property type="match status" value="1"/>
</dbReference>
<protein>
    <submittedName>
        <fullName evidence="5">Putative DNA-binding transcriptional regulator YafY</fullName>
    </submittedName>
</protein>
<dbReference type="InterPro" id="IPR036388">
    <property type="entry name" value="WH-like_DNA-bd_sf"/>
</dbReference>
<comment type="caution">
    <text evidence="5">The sequence shown here is derived from an EMBL/GenBank/DDBJ whole genome shotgun (WGS) entry which is preliminary data.</text>
</comment>
<dbReference type="InterPro" id="IPR026881">
    <property type="entry name" value="WYL_dom"/>
</dbReference>
<dbReference type="SUPFAM" id="SSF46785">
    <property type="entry name" value="Winged helix' DNA-binding domain"/>
    <property type="match status" value="1"/>
</dbReference>
<dbReference type="InterPro" id="IPR028349">
    <property type="entry name" value="PafC-like"/>
</dbReference>
<sequence>MHGILGAVTDTAARLLQLLALLQTRREWSGPELAQRLGVTVRTVRRDIERLRELDYPVRSGLGAVGGYRLESGAALPPLLLDDEEAVAITLGLRNAALGGVAGSEESAARALVKLQQVLPDRLRRRVDAVQTSTVDLAGPPAGPQVDPETLVALAACARDHERIRFSYRDKDDAESRRLVEPHSLVSAGRRWYLVAWDVDRSDWRTFRVDRITSTLPVGVRFPPRELPDADPAAFVTRSLARARPVQHVELLVHASAAELADRFRVRTAEVEPLDDHTCLLRTTADSLEWTALRIAHLDLPFEVRHPPEMSTHLRTLATKLLRAAGDSS</sequence>
<dbReference type="SMART" id="SM00420">
    <property type="entry name" value="HTH_DEOR"/>
    <property type="match status" value="1"/>
</dbReference>
<proteinExistence type="predicted"/>
<dbReference type="InterPro" id="IPR001034">
    <property type="entry name" value="DeoR_HTH"/>
</dbReference>
<dbReference type="Pfam" id="PF25583">
    <property type="entry name" value="WCX"/>
    <property type="match status" value="1"/>
</dbReference>
<evidence type="ECO:0000313" key="6">
    <source>
        <dbReference type="Proteomes" id="UP000316331"/>
    </source>
</evidence>
<keyword evidence="2 5" id="KW-0238">DNA-binding</keyword>
<keyword evidence="3" id="KW-0804">Transcription</keyword>
<feature type="domain" description="HTH deoR-type" evidence="4">
    <location>
        <begin position="11"/>
        <end position="66"/>
    </location>
</feature>
<keyword evidence="1" id="KW-0805">Transcription regulation</keyword>
<dbReference type="InterPro" id="IPR051534">
    <property type="entry name" value="CBASS_pafABC_assoc_protein"/>
</dbReference>
<dbReference type="InterPro" id="IPR018356">
    <property type="entry name" value="Tscrpt_reg_HTH_DeoR_CS"/>
</dbReference>
<dbReference type="AlphaFoldDB" id="A0A543FIB5"/>
<dbReference type="PANTHER" id="PTHR34580:SF3">
    <property type="entry name" value="PROTEIN PAFB"/>
    <property type="match status" value="1"/>
</dbReference>
<gene>
    <name evidence="5" type="ORF">FB390_5335</name>
</gene>
<dbReference type="PROSITE" id="PS51000">
    <property type="entry name" value="HTH_DEOR_2"/>
    <property type="match status" value="1"/>
</dbReference>
<evidence type="ECO:0000256" key="3">
    <source>
        <dbReference type="ARBA" id="ARBA00023163"/>
    </source>
</evidence>
<evidence type="ECO:0000313" key="5">
    <source>
        <dbReference type="EMBL" id="TQM33600.1"/>
    </source>
</evidence>
<dbReference type="EMBL" id="VFPG01000001">
    <property type="protein sequence ID" value="TQM33600.1"/>
    <property type="molecule type" value="Genomic_DNA"/>
</dbReference>
<dbReference type="PIRSF" id="PIRSF016838">
    <property type="entry name" value="PafC"/>
    <property type="match status" value="1"/>
</dbReference>
<dbReference type="PROSITE" id="PS52050">
    <property type="entry name" value="WYL"/>
    <property type="match status" value="1"/>
</dbReference>
<keyword evidence="6" id="KW-1185">Reference proteome</keyword>